<dbReference type="EMBL" id="JABMIG020000117">
    <property type="protein sequence ID" value="KAL3791150.1"/>
    <property type="molecule type" value="Genomic_DNA"/>
</dbReference>
<evidence type="ECO:0000313" key="3">
    <source>
        <dbReference type="Proteomes" id="UP001516023"/>
    </source>
</evidence>
<sequence>MTSIGARLVLAASNTARSVGQSLDRLGASLEVCKYADKLVPSTRFVAVDGISPTVSPYTAFVAPSASVIGDVTLEKGASVWYGATVRGDVHKVVIGENTVVGDRAVIHVAKIQGDFPSVIGKNVHIGPGAIVHAATLKDNAVVGPSAQVLDGAVVEANAVVGPGAVVTPGTVVKEGEVWGGNPAKFVRKVTAEDMQLSSENILDTLELARMHAFECDKDLEQLMKDEEYYEDATTRDPDYYPYQHGEAPEQGDVLGQGSPGLIFDSVLTNPEEGLKLNQKKKAAAAPHSSG</sequence>
<protein>
    <recommendedName>
        <fullName evidence="4">Gamma carbonic anhydrase</fullName>
    </recommendedName>
</protein>
<accession>A0ABD3PT17</accession>
<dbReference type="CDD" id="cd04645">
    <property type="entry name" value="LbH_gamma_CA_like"/>
    <property type="match status" value="1"/>
</dbReference>
<dbReference type="SUPFAM" id="SSF51161">
    <property type="entry name" value="Trimeric LpxA-like enzymes"/>
    <property type="match status" value="1"/>
</dbReference>
<evidence type="ECO:0000256" key="1">
    <source>
        <dbReference type="SAM" id="MobiDB-lite"/>
    </source>
</evidence>
<dbReference type="Gene3D" id="2.160.10.10">
    <property type="entry name" value="Hexapeptide repeat proteins"/>
    <property type="match status" value="1"/>
</dbReference>
<proteinExistence type="predicted"/>
<reference evidence="2 3" key="1">
    <citation type="journal article" date="2020" name="G3 (Bethesda)">
        <title>Improved Reference Genome for Cyclotella cryptica CCMP332, a Model for Cell Wall Morphogenesis, Salinity Adaptation, and Lipid Production in Diatoms (Bacillariophyta).</title>
        <authorList>
            <person name="Roberts W.R."/>
            <person name="Downey K.M."/>
            <person name="Ruck E.C."/>
            <person name="Traller J.C."/>
            <person name="Alverson A.J."/>
        </authorList>
    </citation>
    <scope>NUCLEOTIDE SEQUENCE [LARGE SCALE GENOMIC DNA]</scope>
    <source>
        <strain evidence="2 3">CCMP332</strain>
    </source>
</reference>
<comment type="caution">
    <text evidence="2">The sequence shown here is derived from an EMBL/GenBank/DDBJ whole genome shotgun (WGS) entry which is preliminary data.</text>
</comment>
<feature type="region of interest" description="Disordered" evidence="1">
    <location>
        <begin position="235"/>
        <end position="260"/>
    </location>
</feature>
<name>A0ABD3PT17_9STRA</name>
<dbReference type="PANTHER" id="PTHR13061">
    <property type="entry name" value="DYNACTIN SUBUNIT P25"/>
    <property type="match status" value="1"/>
</dbReference>
<evidence type="ECO:0008006" key="4">
    <source>
        <dbReference type="Google" id="ProtNLM"/>
    </source>
</evidence>
<dbReference type="InterPro" id="IPR047324">
    <property type="entry name" value="LbH_gamma_CA-like"/>
</dbReference>
<dbReference type="InterPro" id="IPR011004">
    <property type="entry name" value="Trimer_LpxA-like_sf"/>
</dbReference>
<gene>
    <name evidence="2" type="ORF">HJC23_000570</name>
</gene>
<organism evidence="2 3">
    <name type="scientific">Cyclotella cryptica</name>
    <dbReference type="NCBI Taxonomy" id="29204"/>
    <lineage>
        <taxon>Eukaryota</taxon>
        <taxon>Sar</taxon>
        <taxon>Stramenopiles</taxon>
        <taxon>Ochrophyta</taxon>
        <taxon>Bacillariophyta</taxon>
        <taxon>Coscinodiscophyceae</taxon>
        <taxon>Thalassiosirophycidae</taxon>
        <taxon>Stephanodiscales</taxon>
        <taxon>Stephanodiscaceae</taxon>
        <taxon>Cyclotella</taxon>
    </lineage>
</organism>
<keyword evidence="3" id="KW-1185">Reference proteome</keyword>
<dbReference type="Proteomes" id="UP001516023">
    <property type="component" value="Unassembled WGS sequence"/>
</dbReference>
<dbReference type="AlphaFoldDB" id="A0ABD3PT17"/>
<dbReference type="InterPro" id="IPR001451">
    <property type="entry name" value="Hexapep"/>
</dbReference>
<dbReference type="Pfam" id="PF00132">
    <property type="entry name" value="Hexapep"/>
    <property type="match status" value="1"/>
</dbReference>
<dbReference type="InterPro" id="IPR050484">
    <property type="entry name" value="Transf_Hexapept/Carb_Anhydrase"/>
</dbReference>
<dbReference type="PANTHER" id="PTHR13061:SF29">
    <property type="entry name" value="GAMMA CARBONIC ANHYDRASE-LIKE 1, MITOCHONDRIAL-RELATED"/>
    <property type="match status" value="1"/>
</dbReference>
<evidence type="ECO:0000313" key="2">
    <source>
        <dbReference type="EMBL" id="KAL3791150.1"/>
    </source>
</evidence>